<dbReference type="PROSITE" id="PS00409">
    <property type="entry name" value="PROKAR_NTER_METHYL"/>
    <property type="match status" value="1"/>
</dbReference>
<dbReference type="RefSeq" id="WP_145084259.1">
    <property type="nucleotide sequence ID" value="NZ_CP036274.1"/>
</dbReference>
<dbReference type="InterPro" id="IPR045584">
    <property type="entry name" value="Pilin-like"/>
</dbReference>
<name>A0A517Y573_9BACT</name>
<dbReference type="EMBL" id="CP036274">
    <property type="protein sequence ID" value="QDU25388.1"/>
    <property type="molecule type" value="Genomic_DNA"/>
</dbReference>
<reference evidence="2 3" key="1">
    <citation type="submission" date="2019-02" db="EMBL/GenBank/DDBJ databases">
        <title>Deep-cultivation of Planctomycetes and their phenomic and genomic characterization uncovers novel biology.</title>
        <authorList>
            <person name="Wiegand S."/>
            <person name="Jogler M."/>
            <person name="Boedeker C."/>
            <person name="Pinto D."/>
            <person name="Vollmers J."/>
            <person name="Rivas-Marin E."/>
            <person name="Kohn T."/>
            <person name="Peeters S.H."/>
            <person name="Heuer A."/>
            <person name="Rast P."/>
            <person name="Oberbeckmann S."/>
            <person name="Bunk B."/>
            <person name="Jeske O."/>
            <person name="Meyerdierks A."/>
            <person name="Storesund J.E."/>
            <person name="Kallscheuer N."/>
            <person name="Luecker S."/>
            <person name="Lage O.M."/>
            <person name="Pohl T."/>
            <person name="Merkel B.J."/>
            <person name="Hornburger P."/>
            <person name="Mueller R.-W."/>
            <person name="Bruemmer F."/>
            <person name="Labrenz M."/>
            <person name="Spormann A.M."/>
            <person name="Op den Camp H."/>
            <person name="Overmann J."/>
            <person name="Amann R."/>
            <person name="Jetten M.S.M."/>
            <person name="Mascher T."/>
            <person name="Medema M.H."/>
            <person name="Devos D.P."/>
            <person name="Kaster A.-K."/>
            <person name="Ovreas L."/>
            <person name="Rohde M."/>
            <person name="Galperin M.Y."/>
            <person name="Jogler C."/>
        </authorList>
    </citation>
    <scope>NUCLEOTIDE SEQUENCE [LARGE SCALE GENOMIC DNA]</scope>
    <source>
        <strain evidence="2 3">ETA_A8</strain>
    </source>
</reference>
<evidence type="ECO:0000313" key="3">
    <source>
        <dbReference type="Proteomes" id="UP000315017"/>
    </source>
</evidence>
<feature type="domain" description="DUF1559" evidence="1">
    <location>
        <begin position="39"/>
        <end position="323"/>
    </location>
</feature>
<dbReference type="SUPFAM" id="SSF54523">
    <property type="entry name" value="Pili subunits"/>
    <property type="match status" value="1"/>
</dbReference>
<dbReference type="InterPro" id="IPR012902">
    <property type="entry name" value="N_methyl_site"/>
</dbReference>
<organism evidence="2 3">
    <name type="scientific">Anatilimnocola aggregata</name>
    <dbReference type="NCBI Taxonomy" id="2528021"/>
    <lineage>
        <taxon>Bacteria</taxon>
        <taxon>Pseudomonadati</taxon>
        <taxon>Planctomycetota</taxon>
        <taxon>Planctomycetia</taxon>
        <taxon>Pirellulales</taxon>
        <taxon>Pirellulaceae</taxon>
        <taxon>Anatilimnocola</taxon>
    </lineage>
</organism>
<protein>
    <recommendedName>
        <fullName evidence="1">DUF1559 domain-containing protein</fullName>
    </recommendedName>
</protein>
<dbReference type="Pfam" id="PF07963">
    <property type="entry name" value="N_methyl"/>
    <property type="match status" value="1"/>
</dbReference>
<evidence type="ECO:0000313" key="2">
    <source>
        <dbReference type="EMBL" id="QDU25388.1"/>
    </source>
</evidence>
<keyword evidence="3" id="KW-1185">Reference proteome</keyword>
<gene>
    <name evidence="2" type="ORF">ETAA8_04560</name>
</gene>
<dbReference type="Gene3D" id="3.30.700.10">
    <property type="entry name" value="Glycoprotein, Type 4 Pilin"/>
    <property type="match status" value="1"/>
</dbReference>
<accession>A0A517Y573</accession>
<proteinExistence type="predicted"/>
<dbReference type="PANTHER" id="PTHR30093">
    <property type="entry name" value="GENERAL SECRETION PATHWAY PROTEIN G"/>
    <property type="match status" value="1"/>
</dbReference>
<dbReference type="Pfam" id="PF07596">
    <property type="entry name" value="SBP_bac_10"/>
    <property type="match status" value="1"/>
</dbReference>
<dbReference type="PANTHER" id="PTHR30093:SF2">
    <property type="entry name" value="TYPE II SECRETION SYSTEM PROTEIN H"/>
    <property type="match status" value="1"/>
</dbReference>
<evidence type="ECO:0000259" key="1">
    <source>
        <dbReference type="Pfam" id="PF07596"/>
    </source>
</evidence>
<dbReference type="InterPro" id="IPR011453">
    <property type="entry name" value="DUF1559"/>
</dbReference>
<dbReference type="KEGG" id="aagg:ETAA8_04560"/>
<dbReference type="AlphaFoldDB" id="A0A517Y573"/>
<dbReference type="NCBIfam" id="TIGR02532">
    <property type="entry name" value="IV_pilin_GFxxxE"/>
    <property type="match status" value="1"/>
</dbReference>
<sequence length="344" mass="38126">MNVLRAKFRRTPAGFTLVELLVAIAIIGVLVALLLPAVQAAREAARRMKCQNNLKQLALGTHEFHEANGSLPTFFGIYPPVGNCGVRSGCNLAAPYGGWFLHLLPYVEQNNLHQNVADEVRVVPRNARITLSAPTGCRTVADRDYNGNHTRSYTSCDSPGTYEEHGIWVMSVRTTPFALLRCPSDPTAQKGVISNWGITSYLANYNAFDSGVRIPANQPLWTNPSRFSQITDGLSNTLLFAEGYAYCDGFPRIALHSWYYHNFGLDWYQTPNTTMFQTAPPAKTKLQCPPGRECCDNWRAQTPHIAMNAALADGSVRSVFREISQTTWDNALQPNDGNALSNDW</sequence>
<dbReference type="Proteomes" id="UP000315017">
    <property type="component" value="Chromosome"/>
</dbReference>
<dbReference type="OrthoDB" id="255848at2"/>